<dbReference type="Proteomes" id="UP001286456">
    <property type="component" value="Unassembled WGS sequence"/>
</dbReference>
<dbReference type="Pfam" id="PF16983">
    <property type="entry name" value="MFS_MOT1"/>
    <property type="match status" value="2"/>
</dbReference>
<sequence length="438" mass="46033">MSLLHQQLARLGRINRHNLHTLRHSPAAEISGALGDLGTLLPLMIALALQGSIDLPSTLVFSGLFNMATGAVFGIPLPVQPMKAIAAAALASGSSLQTTTAAGAWVSFFVLLLSITGLLRWITTRIPLPIVRGIQLGAGLSLIISAGTSLILPLGWTAPALDNRLWAILVFVGLLLTTTTSTSTNKHRLIIPFALIIFILGLTSAIISILLHHTPHNHNPSLPKPSLYTPHITIPSFLSPQAINMALSQLPLTTLNSIIAASALAHDLFPSESTQTPSTTALGLSVAAMNIAGCWLGAMPVCHGAGGLAAQYRFGARSGASVILLGLAKLGIGLVFGGPALMGLLRAFPRCVLGVMVFAAGGELARAGAGLGDHDDGIVGREEREERWTVMLTTAAGILAFKNDGVGFAAGVVCFVAYRVREVVERRWMGEERRPLLR</sequence>
<reference evidence="2" key="2">
    <citation type="submission" date="2023-06" db="EMBL/GenBank/DDBJ databases">
        <authorList>
            <consortium name="Lawrence Berkeley National Laboratory"/>
            <person name="Haridas S."/>
            <person name="Hensen N."/>
            <person name="Bonometti L."/>
            <person name="Westerberg I."/>
            <person name="Brannstrom I.O."/>
            <person name="Guillou S."/>
            <person name="Cros-Aarteil S."/>
            <person name="Calhoun S."/>
            <person name="Kuo A."/>
            <person name="Mondo S."/>
            <person name="Pangilinan J."/>
            <person name="Riley R."/>
            <person name="Labutti K."/>
            <person name="Andreopoulos B."/>
            <person name="Lipzen A."/>
            <person name="Chen C."/>
            <person name="Yanf M."/>
            <person name="Daum C."/>
            <person name="Ng V."/>
            <person name="Clum A."/>
            <person name="Steindorff A."/>
            <person name="Ohm R."/>
            <person name="Martin F."/>
            <person name="Silar P."/>
            <person name="Natvig D."/>
            <person name="Lalanne C."/>
            <person name="Gautier V."/>
            <person name="Ament-Velasquez S.L."/>
            <person name="Kruys A."/>
            <person name="Hutchinson M.I."/>
            <person name="Powell A.J."/>
            <person name="Barry K."/>
            <person name="Miller A.N."/>
            <person name="Grigoriev I.V."/>
            <person name="Debuchy R."/>
            <person name="Gladieux P."/>
            <person name="Thoren M.H."/>
            <person name="Johannesson H."/>
        </authorList>
    </citation>
    <scope>NUCLEOTIDE SEQUENCE</scope>
    <source>
        <strain evidence="2">SMH4131-1</strain>
    </source>
</reference>
<name>A0AAE0MDJ0_9PEZI</name>
<feature type="transmembrane region" description="Helical" evidence="1">
    <location>
        <begin position="134"/>
        <end position="153"/>
    </location>
</feature>
<dbReference type="InterPro" id="IPR031563">
    <property type="entry name" value="MOT1/MOT2"/>
</dbReference>
<comment type="caution">
    <text evidence="2">The sequence shown here is derived from an EMBL/GenBank/DDBJ whole genome shotgun (WGS) entry which is preliminary data.</text>
</comment>
<reference evidence="2" key="1">
    <citation type="journal article" date="2023" name="Mol. Phylogenet. Evol.">
        <title>Genome-scale phylogeny and comparative genomics of the fungal order Sordariales.</title>
        <authorList>
            <person name="Hensen N."/>
            <person name="Bonometti L."/>
            <person name="Westerberg I."/>
            <person name="Brannstrom I.O."/>
            <person name="Guillou S."/>
            <person name="Cros-Aarteil S."/>
            <person name="Calhoun S."/>
            <person name="Haridas S."/>
            <person name="Kuo A."/>
            <person name="Mondo S."/>
            <person name="Pangilinan J."/>
            <person name="Riley R."/>
            <person name="LaButti K."/>
            <person name="Andreopoulos B."/>
            <person name="Lipzen A."/>
            <person name="Chen C."/>
            <person name="Yan M."/>
            <person name="Daum C."/>
            <person name="Ng V."/>
            <person name="Clum A."/>
            <person name="Steindorff A."/>
            <person name="Ohm R.A."/>
            <person name="Martin F."/>
            <person name="Silar P."/>
            <person name="Natvig D.O."/>
            <person name="Lalanne C."/>
            <person name="Gautier V."/>
            <person name="Ament-Velasquez S.L."/>
            <person name="Kruys A."/>
            <person name="Hutchinson M.I."/>
            <person name="Powell A.J."/>
            <person name="Barry K."/>
            <person name="Miller A.N."/>
            <person name="Grigoriev I.V."/>
            <person name="Debuchy R."/>
            <person name="Gladieux P."/>
            <person name="Hiltunen Thoren M."/>
            <person name="Johannesson H."/>
        </authorList>
    </citation>
    <scope>NUCLEOTIDE SEQUENCE</scope>
    <source>
        <strain evidence="2">SMH4131-1</strain>
    </source>
</reference>
<gene>
    <name evidence="2" type="ORF">B0T19DRAFT_357959</name>
</gene>
<feature type="transmembrane region" description="Helical" evidence="1">
    <location>
        <begin position="59"/>
        <end position="79"/>
    </location>
</feature>
<evidence type="ECO:0000313" key="3">
    <source>
        <dbReference type="Proteomes" id="UP001286456"/>
    </source>
</evidence>
<feature type="transmembrane region" description="Helical" evidence="1">
    <location>
        <begin position="322"/>
        <end position="345"/>
    </location>
</feature>
<keyword evidence="3" id="KW-1185">Reference proteome</keyword>
<dbReference type="GO" id="GO:0015098">
    <property type="term" value="F:molybdate ion transmembrane transporter activity"/>
    <property type="evidence" value="ECO:0007669"/>
    <property type="project" value="InterPro"/>
</dbReference>
<feature type="transmembrane region" description="Helical" evidence="1">
    <location>
        <begin position="165"/>
        <end position="183"/>
    </location>
</feature>
<dbReference type="PANTHER" id="PTHR31970:SF9">
    <property type="entry name" value="MOLYBDATE TRANSPORTER 2"/>
    <property type="match status" value="1"/>
</dbReference>
<dbReference type="AlphaFoldDB" id="A0AAE0MDJ0"/>
<keyword evidence="1" id="KW-1133">Transmembrane helix</keyword>
<evidence type="ECO:0000313" key="2">
    <source>
        <dbReference type="EMBL" id="KAK3327753.1"/>
    </source>
</evidence>
<dbReference type="EMBL" id="JAUEPO010000003">
    <property type="protein sequence ID" value="KAK3327753.1"/>
    <property type="molecule type" value="Genomic_DNA"/>
</dbReference>
<dbReference type="PANTHER" id="PTHR31970">
    <property type="match status" value="1"/>
</dbReference>
<feature type="transmembrane region" description="Helical" evidence="1">
    <location>
        <begin position="100"/>
        <end position="122"/>
    </location>
</feature>
<keyword evidence="1" id="KW-0472">Membrane</keyword>
<feature type="transmembrane region" description="Helical" evidence="1">
    <location>
        <begin position="189"/>
        <end position="211"/>
    </location>
</feature>
<organism evidence="2 3">
    <name type="scientific">Cercophora scortea</name>
    <dbReference type="NCBI Taxonomy" id="314031"/>
    <lineage>
        <taxon>Eukaryota</taxon>
        <taxon>Fungi</taxon>
        <taxon>Dikarya</taxon>
        <taxon>Ascomycota</taxon>
        <taxon>Pezizomycotina</taxon>
        <taxon>Sordariomycetes</taxon>
        <taxon>Sordariomycetidae</taxon>
        <taxon>Sordariales</taxon>
        <taxon>Lasiosphaeriaceae</taxon>
        <taxon>Cercophora</taxon>
    </lineage>
</organism>
<protein>
    <submittedName>
        <fullName evidence="2">Sulfate transporter</fullName>
    </submittedName>
</protein>
<proteinExistence type="predicted"/>
<evidence type="ECO:0000256" key="1">
    <source>
        <dbReference type="SAM" id="Phobius"/>
    </source>
</evidence>
<keyword evidence="1" id="KW-0812">Transmembrane</keyword>
<accession>A0AAE0MDJ0</accession>